<keyword evidence="7" id="KW-1185">Reference proteome</keyword>
<name>A0A7G9SLC7_9SPHN</name>
<keyword evidence="1 4" id="KW-0812">Transmembrane</keyword>
<dbReference type="EMBL" id="CP060718">
    <property type="protein sequence ID" value="QNN68652.1"/>
    <property type="molecule type" value="Genomic_DNA"/>
</dbReference>
<dbReference type="KEGG" id="slut:H9L13_11405"/>
<feature type="transmembrane region" description="Helical" evidence="4">
    <location>
        <begin position="256"/>
        <end position="273"/>
    </location>
</feature>
<dbReference type="Proteomes" id="UP000515971">
    <property type="component" value="Chromosome"/>
</dbReference>
<dbReference type="SUPFAM" id="SSF103473">
    <property type="entry name" value="MFS general substrate transporter"/>
    <property type="match status" value="1"/>
</dbReference>
<dbReference type="PANTHER" id="PTHR23518:SF2">
    <property type="entry name" value="MAJOR FACILITATOR SUPERFAMILY TRANSPORTER"/>
    <property type="match status" value="1"/>
</dbReference>
<keyword evidence="2 4" id="KW-1133">Transmembrane helix</keyword>
<evidence type="ECO:0000256" key="1">
    <source>
        <dbReference type="ARBA" id="ARBA00022692"/>
    </source>
</evidence>
<feature type="transmembrane region" description="Helical" evidence="4">
    <location>
        <begin position="58"/>
        <end position="83"/>
    </location>
</feature>
<dbReference type="InterPro" id="IPR011701">
    <property type="entry name" value="MFS"/>
</dbReference>
<feature type="domain" description="Major facilitator superfamily (MFS) profile" evidence="5">
    <location>
        <begin position="1"/>
        <end position="369"/>
    </location>
</feature>
<feature type="transmembrane region" description="Helical" evidence="4">
    <location>
        <begin position="345"/>
        <end position="365"/>
    </location>
</feature>
<gene>
    <name evidence="6" type="ORF">H9L13_11405</name>
</gene>
<proteinExistence type="predicted"/>
<dbReference type="AlphaFoldDB" id="A0A7G9SLC7"/>
<feature type="transmembrane region" description="Helical" evidence="4">
    <location>
        <begin position="122"/>
        <end position="142"/>
    </location>
</feature>
<keyword evidence="3 4" id="KW-0472">Membrane</keyword>
<evidence type="ECO:0000256" key="4">
    <source>
        <dbReference type="SAM" id="Phobius"/>
    </source>
</evidence>
<evidence type="ECO:0000313" key="7">
    <source>
        <dbReference type="Proteomes" id="UP000515971"/>
    </source>
</evidence>
<evidence type="ECO:0000256" key="3">
    <source>
        <dbReference type="ARBA" id="ARBA00023136"/>
    </source>
</evidence>
<feature type="transmembrane region" description="Helical" evidence="4">
    <location>
        <begin position="279"/>
        <end position="305"/>
    </location>
</feature>
<dbReference type="Gene3D" id="1.20.1250.20">
    <property type="entry name" value="MFS general substrate transporter like domains"/>
    <property type="match status" value="2"/>
</dbReference>
<dbReference type="InterPro" id="IPR020846">
    <property type="entry name" value="MFS_dom"/>
</dbReference>
<evidence type="ECO:0000259" key="5">
    <source>
        <dbReference type="PROSITE" id="PS50850"/>
    </source>
</evidence>
<feature type="transmembrane region" description="Helical" evidence="4">
    <location>
        <begin position="148"/>
        <end position="168"/>
    </location>
</feature>
<organism evidence="6 7">
    <name type="scientific">Sphingomonas lutea</name>
    <dbReference type="NCBI Taxonomy" id="1045317"/>
    <lineage>
        <taxon>Bacteria</taxon>
        <taxon>Pseudomonadati</taxon>
        <taxon>Pseudomonadota</taxon>
        <taxon>Alphaproteobacteria</taxon>
        <taxon>Sphingomonadales</taxon>
        <taxon>Sphingomonadaceae</taxon>
        <taxon>Sphingomonas</taxon>
    </lineage>
</organism>
<accession>A0A7G9SLC7</accession>
<dbReference type="Pfam" id="PF07690">
    <property type="entry name" value="MFS_1"/>
    <property type="match status" value="1"/>
</dbReference>
<dbReference type="InterPro" id="IPR036259">
    <property type="entry name" value="MFS_trans_sf"/>
</dbReference>
<evidence type="ECO:0000313" key="6">
    <source>
        <dbReference type="EMBL" id="QNN68652.1"/>
    </source>
</evidence>
<dbReference type="PROSITE" id="PS50850">
    <property type="entry name" value="MFS"/>
    <property type="match status" value="1"/>
</dbReference>
<sequence>MDLSSEIYHALLPAFVTVFLGLPATALGAIDGVAEGTANFAKLASGRLSDVSRRRKPWVVAGYGLAALSKPLFPLAGSAAAVMGARFADRVAKGIRGAPRDAMIADETAAEQRGRAFGLRQALDTVGALLAPLVAIGLMWWLANDIRLVFWIAVIPAALSLLLAWVALREPARHEPSGKPAPLFAGFRELAAPMRRLLAVGFLFTLARFSESFLILKGMEIGLSAALSPLTLVIFNLAFVALAYPAGSLSDRFSPKAILGAGMALLIAGNLILAQSQGLAGLIAGVTLWGAHMALTQGIFARMIADLAPPHLRATSFGAFWFVSGIGALLASLAAGLLWDRDGSSATFIASAMMAAVALAMLSLLPAARDRSS</sequence>
<protein>
    <submittedName>
        <fullName evidence="6">MFS transporter</fullName>
    </submittedName>
</protein>
<reference evidence="6 7" key="1">
    <citation type="submission" date="2020-08" db="EMBL/GenBank/DDBJ databases">
        <title>Genome sequence of Sphingomonas lutea KCTC 23642T.</title>
        <authorList>
            <person name="Hyun D.-W."/>
            <person name="Bae J.-W."/>
        </authorList>
    </citation>
    <scope>NUCLEOTIDE SEQUENCE [LARGE SCALE GENOMIC DNA]</scope>
    <source>
        <strain evidence="6 7">KCTC 23642</strain>
    </source>
</reference>
<dbReference type="GO" id="GO:0022857">
    <property type="term" value="F:transmembrane transporter activity"/>
    <property type="evidence" value="ECO:0007669"/>
    <property type="project" value="InterPro"/>
</dbReference>
<dbReference type="CDD" id="cd17370">
    <property type="entry name" value="MFS_MJ1317_like"/>
    <property type="match status" value="1"/>
</dbReference>
<dbReference type="PANTHER" id="PTHR23518">
    <property type="entry name" value="C-METHYLTRANSFERASE"/>
    <property type="match status" value="1"/>
</dbReference>
<feature type="transmembrane region" description="Helical" evidence="4">
    <location>
        <begin position="221"/>
        <end position="244"/>
    </location>
</feature>
<evidence type="ECO:0000256" key="2">
    <source>
        <dbReference type="ARBA" id="ARBA00022989"/>
    </source>
</evidence>
<feature type="transmembrane region" description="Helical" evidence="4">
    <location>
        <begin position="317"/>
        <end position="339"/>
    </location>
</feature>